<keyword evidence="3" id="KW-1185">Reference proteome</keyword>
<evidence type="ECO:0000256" key="1">
    <source>
        <dbReference type="SAM" id="MobiDB-lite"/>
    </source>
</evidence>
<dbReference type="STRING" id="38302.SAMN04488535_1280"/>
<protein>
    <recommendedName>
        <fullName evidence="4">Copper(I)-binding protein</fullName>
    </recommendedName>
</protein>
<evidence type="ECO:0000313" key="2">
    <source>
        <dbReference type="EMBL" id="SDL92768.1"/>
    </source>
</evidence>
<sequence length="194" mass="19889">MMEDIEVKSLKPVAASAVAASALLLASCSAGQITQTSSQVAAVDGGSATSGNGEVAVQDVTVLLNEDGRAALKFTAINQDPSMTAHRLTAVTVDGQDVDLRPVPKEIPTQCSVVGDSAEGIKAIPQTESDCIQYVETSLDNDAFAYGGHVPVSFTFDVGTVTVDAAISAPLLPSGESERGEGHEGHEGHEGNSH</sequence>
<dbReference type="Proteomes" id="UP000199350">
    <property type="component" value="Chromosome I"/>
</dbReference>
<reference evidence="3" key="1">
    <citation type="submission" date="2016-10" db="EMBL/GenBank/DDBJ databases">
        <authorList>
            <person name="Varghese N."/>
            <person name="Submissions S."/>
        </authorList>
    </citation>
    <scope>NUCLEOTIDE SEQUENCE [LARGE SCALE GENOMIC DNA]</scope>
    <source>
        <strain evidence="3">DSM 20632</strain>
    </source>
</reference>
<dbReference type="AlphaFoldDB" id="A0A1G9P1U5"/>
<gene>
    <name evidence="2" type="ORF">SAMN04488535_1280</name>
</gene>
<feature type="region of interest" description="Disordered" evidence="1">
    <location>
        <begin position="170"/>
        <end position="194"/>
    </location>
</feature>
<evidence type="ECO:0008006" key="4">
    <source>
        <dbReference type="Google" id="ProtNLM"/>
    </source>
</evidence>
<evidence type="ECO:0000313" key="3">
    <source>
        <dbReference type="Proteomes" id="UP000199350"/>
    </source>
</evidence>
<accession>A0A1G9P1U5</accession>
<name>A0A1G9P1U5_9CORY</name>
<proteinExistence type="predicted"/>
<dbReference type="EMBL" id="LT629700">
    <property type="protein sequence ID" value="SDL92768.1"/>
    <property type="molecule type" value="Genomic_DNA"/>
</dbReference>
<organism evidence="2 3">
    <name type="scientific">Corynebacterium mycetoides</name>
    <dbReference type="NCBI Taxonomy" id="38302"/>
    <lineage>
        <taxon>Bacteria</taxon>
        <taxon>Bacillati</taxon>
        <taxon>Actinomycetota</taxon>
        <taxon>Actinomycetes</taxon>
        <taxon>Mycobacteriales</taxon>
        <taxon>Corynebacteriaceae</taxon>
        <taxon>Corynebacterium</taxon>
    </lineage>
</organism>
<feature type="compositionally biased region" description="Basic and acidic residues" evidence="1">
    <location>
        <begin position="176"/>
        <end position="194"/>
    </location>
</feature>